<dbReference type="AlphaFoldDB" id="A0A4S4NK70"/>
<protein>
    <submittedName>
        <fullName evidence="2">TrgA family protein</fullName>
    </submittedName>
</protein>
<dbReference type="RefSeq" id="WP_136461562.1">
    <property type="nucleotide sequence ID" value="NZ_SRKY01000001.1"/>
</dbReference>
<evidence type="ECO:0000313" key="2">
    <source>
        <dbReference type="EMBL" id="THH38671.1"/>
    </source>
</evidence>
<keyword evidence="3" id="KW-1185">Reference proteome</keyword>
<organism evidence="2 3">
    <name type="scientific">Aliishimia ponticola</name>
    <dbReference type="NCBI Taxonomy" id="2499833"/>
    <lineage>
        <taxon>Bacteria</taxon>
        <taxon>Pseudomonadati</taxon>
        <taxon>Pseudomonadota</taxon>
        <taxon>Alphaproteobacteria</taxon>
        <taxon>Rhodobacterales</taxon>
        <taxon>Paracoccaceae</taxon>
        <taxon>Aliishimia</taxon>
    </lineage>
</organism>
<dbReference type="InterPro" id="IPR047784">
    <property type="entry name" value="TrgA"/>
</dbReference>
<dbReference type="Proteomes" id="UP000306602">
    <property type="component" value="Unassembled WGS sequence"/>
</dbReference>
<feature type="transmembrane region" description="Helical" evidence="1">
    <location>
        <begin position="37"/>
        <end position="56"/>
    </location>
</feature>
<evidence type="ECO:0000313" key="3">
    <source>
        <dbReference type="Proteomes" id="UP000306602"/>
    </source>
</evidence>
<feature type="transmembrane region" description="Helical" evidence="1">
    <location>
        <begin position="63"/>
        <end position="84"/>
    </location>
</feature>
<dbReference type="NCBIfam" id="NF033773">
    <property type="entry name" value="tellur_TrgA"/>
    <property type="match status" value="1"/>
</dbReference>
<sequence length="149" mass="15936">MPDAARLVAAVSLAIVAFLLSGLIMPVYEEAVGETNFGYFVYVNVVVGIVVGWVSMGKRAGRGVSAAITNGITGVFLLMLWGLFLQACNEMVRLAMKNRYDGPFDAIAAVFEIGAEWGLLLLTAPIIGTAAVGAFVSGVLTEYAWRTWR</sequence>
<reference evidence="2 3" key="1">
    <citation type="submission" date="2019-04" db="EMBL/GenBank/DDBJ databases">
        <title>Shimia ponticola sp. nov., isolated from seawater.</title>
        <authorList>
            <person name="Kim Y.-O."/>
            <person name="Yoon J.-H."/>
        </authorList>
    </citation>
    <scope>NUCLEOTIDE SEQUENCE [LARGE SCALE GENOMIC DNA]</scope>
    <source>
        <strain evidence="2 3">MYP11</strain>
    </source>
</reference>
<dbReference type="EMBL" id="SRKY01000001">
    <property type="protein sequence ID" value="THH38671.1"/>
    <property type="molecule type" value="Genomic_DNA"/>
</dbReference>
<keyword evidence="1" id="KW-0812">Transmembrane</keyword>
<comment type="caution">
    <text evidence="2">The sequence shown here is derived from an EMBL/GenBank/DDBJ whole genome shotgun (WGS) entry which is preliminary data.</text>
</comment>
<accession>A0A4S4NK70</accession>
<feature type="transmembrane region" description="Helical" evidence="1">
    <location>
        <begin position="7"/>
        <end position="25"/>
    </location>
</feature>
<dbReference type="OrthoDB" id="7869508at2"/>
<name>A0A4S4NK70_9RHOB</name>
<proteinExistence type="predicted"/>
<feature type="transmembrane region" description="Helical" evidence="1">
    <location>
        <begin position="119"/>
        <end position="145"/>
    </location>
</feature>
<evidence type="ECO:0000256" key="1">
    <source>
        <dbReference type="SAM" id="Phobius"/>
    </source>
</evidence>
<keyword evidence="1" id="KW-1133">Transmembrane helix</keyword>
<gene>
    <name evidence="2" type="ORF">E4Z66_03630</name>
</gene>
<keyword evidence="1" id="KW-0472">Membrane</keyword>